<name>A0ACC5R4D4_9HYPH</name>
<dbReference type="Proteomes" id="UP000616151">
    <property type="component" value="Unassembled WGS sequence"/>
</dbReference>
<gene>
    <name evidence="1" type="ORF">JHL16_14035</name>
</gene>
<proteinExistence type="predicted"/>
<dbReference type="EMBL" id="JAENHL010000007">
    <property type="protein sequence ID" value="MBK1867472.1"/>
    <property type="molecule type" value="Genomic_DNA"/>
</dbReference>
<sequence length="150" mass="16738">MSDLLHFEDFTVGESWDLGTYDVKADEVKSFAREFDPQFFHLDEERAKSSVLGGLSASGWHSCGMLMRMMVDGYLARTAGMGSPGLDEIKWLKPVYAGETLRGRMTVLAKRQSKSRPEMGLVTMRWEALSTQGEAKVDMTGVNLIKVRAP</sequence>
<comment type="caution">
    <text evidence="1">The sequence shown here is derived from an EMBL/GenBank/DDBJ whole genome shotgun (WGS) entry which is preliminary data.</text>
</comment>
<accession>A0ACC5R4D4</accession>
<organism evidence="1 2">
    <name type="scientific">Taklimakanibacter albus</name>
    <dbReference type="NCBI Taxonomy" id="2800327"/>
    <lineage>
        <taxon>Bacteria</taxon>
        <taxon>Pseudomonadati</taxon>
        <taxon>Pseudomonadota</taxon>
        <taxon>Alphaproteobacteria</taxon>
        <taxon>Hyphomicrobiales</taxon>
        <taxon>Aestuariivirgaceae</taxon>
        <taxon>Taklimakanibacter</taxon>
    </lineage>
</organism>
<protein>
    <submittedName>
        <fullName evidence="1">MaoC family dehydratase</fullName>
    </submittedName>
</protein>
<evidence type="ECO:0000313" key="2">
    <source>
        <dbReference type="Proteomes" id="UP000616151"/>
    </source>
</evidence>
<evidence type="ECO:0000313" key="1">
    <source>
        <dbReference type="EMBL" id="MBK1867472.1"/>
    </source>
</evidence>
<keyword evidence="2" id="KW-1185">Reference proteome</keyword>
<reference evidence="1" key="1">
    <citation type="submission" date="2021-01" db="EMBL/GenBank/DDBJ databases">
        <authorList>
            <person name="Sun Q."/>
        </authorList>
    </citation>
    <scope>NUCLEOTIDE SEQUENCE</scope>
    <source>
        <strain evidence="1">YIM B02566</strain>
    </source>
</reference>